<dbReference type="Pfam" id="PF00005">
    <property type="entry name" value="ABC_tran"/>
    <property type="match status" value="1"/>
</dbReference>
<dbReference type="InterPro" id="IPR027417">
    <property type="entry name" value="P-loop_NTPase"/>
</dbReference>
<keyword evidence="3 5" id="KW-0067">ATP-binding</keyword>
<dbReference type="AlphaFoldDB" id="A0A8J7CWD6"/>
<feature type="domain" description="ABC transporter" evidence="4">
    <location>
        <begin position="12"/>
        <end position="242"/>
    </location>
</feature>
<evidence type="ECO:0000256" key="1">
    <source>
        <dbReference type="ARBA" id="ARBA00022448"/>
    </source>
</evidence>
<reference evidence="5" key="1">
    <citation type="submission" date="2020-09" db="EMBL/GenBank/DDBJ databases">
        <title>A novel bacterium of genus Mangrovicoccus, isolated from South China Sea.</title>
        <authorList>
            <person name="Huang H."/>
            <person name="Mo K."/>
            <person name="Hu Y."/>
        </authorList>
    </citation>
    <scope>NUCLEOTIDE SEQUENCE</scope>
    <source>
        <strain evidence="5">HB182678</strain>
    </source>
</reference>
<dbReference type="Gene3D" id="2.40.50.100">
    <property type="match status" value="1"/>
</dbReference>
<gene>
    <name evidence="5" type="ORF">ICN82_05355</name>
</gene>
<keyword evidence="2" id="KW-0547">Nucleotide-binding</keyword>
<dbReference type="GO" id="GO:0022857">
    <property type="term" value="F:transmembrane transporter activity"/>
    <property type="evidence" value="ECO:0007669"/>
    <property type="project" value="InterPro"/>
</dbReference>
<dbReference type="PROSITE" id="PS50893">
    <property type="entry name" value="ABC_TRANSPORTER_2"/>
    <property type="match status" value="1"/>
</dbReference>
<dbReference type="InterPro" id="IPR050093">
    <property type="entry name" value="ABC_SmlMolc_Importer"/>
</dbReference>
<dbReference type="InterPro" id="IPR017871">
    <property type="entry name" value="ABC_transporter-like_CS"/>
</dbReference>
<dbReference type="SUPFAM" id="SSF52540">
    <property type="entry name" value="P-loop containing nucleoside triphosphate hydrolases"/>
    <property type="match status" value="1"/>
</dbReference>
<dbReference type="InterPro" id="IPR003439">
    <property type="entry name" value="ABC_transporter-like_ATP-bd"/>
</dbReference>
<dbReference type="GO" id="GO:0005524">
    <property type="term" value="F:ATP binding"/>
    <property type="evidence" value="ECO:0007669"/>
    <property type="project" value="UniProtKB-KW"/>
</dbReference>
<dbReference type="Proteomes" id="UP000609121">
    <property type="component" value="Unassembled WGS sequence"/>
</dbReference>
<dbReference type="Pfam" id="PF08402">
    <property type="entry name" value="TOBE_2"/>
    <property type="match status" value="1"/>
</dbReference>
<evidence type="ECO:0000313" key="5">
    <source>
        <dbReference type="EMBL" id="MBE3637632.1"/>
    </source>
</evidence>
<evidence type="ECO:0000256" key="3">
    <source>
        <dbReference type="ARBA" id="ARBA00022840"/>
    </source>
</evidence>
<dbReference type="GO" id="GO:0015697">
    <property type="term" value="P:quaternary ammonium group transport"/>
    <property type="evidence" value="ECO:0007669"/>
    <property type="project" value="UniProtKB-ARBA"/>
</dbReference>
<sequence>MTGEDNAAAALLSISGLTKRYGSTTVVDGLALDVAEGEFVSLLGPSGCGKTTTLQMIGGFVRPDGGRIRLGGRDLIATPTSKRGLGMVFQSYALFPHMTAAANVAYGLEVRRTPRGEIAGRVARALDLVGLSAYGDRYPRRMSGGQQQRVALARALVIEPRVLLLDEPLSNLDANLREEMQTELRRIQHRTGTTTVLVTHDQSEAMALSDRIVVMRGGRIEQADTPERVYGRPGNRFVAQFLGKTNLFAARIADGRVSLGDTGWQAPAGAPDGPVTLAVRPEKVRLSQTGLPGRVGERTFQGGRWLVEMDTAHGLVLMETPNYGPPPPREGETVRIGWQDGDLHLLFEGAPA</sequence>
<dbReference type="GO" id="GO:0016887">
    <property type="term" value="F:ATP hydrolysis activity"/>
    <property type="evidence" value="ECO:0007669"/>
    <property type="project" value="InterPro"/>
</dbReference>
<evidence type="ECO:0000256" key="2">
    <source>
        <dbReference type="ARBA" id="ARBA00022741"/>
    </source>
</evidence>
<dbReference type="RefSeq" id="WP_193180469.1">
    <property type="nucleotide sequence ID" value="NZ_JACVXA010000010.1"/>
</dbReference>
<keyword evidence="1" id="KW-0813">Transport</keyword>
<name>A0A8J7CWD6_9RHOB</name>
<dbReference type="SMART" id="SM00382">
    <property type="entry name" value="AAA"/>
    <property type="match status" value="1"/>
</dbReference>
<evidence type="ECO:0000259" key="4">
    <source>
        <dbReference type="PROSITE" id="PS50893"/>
    </source>
</evidence>
<evidence type="ECO:0000313" key="6">
    <source>
        <dbReference type="Proteomes" id="UP000609121"/>
    </source>
</evidence>
<dbReference type="PANTHER" id="PTHR42781">
    <property type="entry name" value="SPERMIDINE/PUTRESCINE IMPORT ATP-BINDING PROTEIN POTA"/>
    <property type="match status" value="1"/>
</dbReference>
<dbReference type="EMBL" id="JACVXA010000010">
    <property type="protein sequence ID" value="MBE3637632.1"/>
    <property type="molecule type" value="Genomic_DNA"/>
</dbReference>
<organism evidence="5 6">
    <name type="scientific">Mangrovicoccus algicola</name>
    <dbReference type="NCBI Taxonomy" id="2771008"/>
    <lineage>
        <taxon>Bacteria</taxon>
        <taxon>Pseudomonadati</taxon>
        <taxon>Pseudomonadota</taxon>
        <taxon>Alphaproteobacteria</taxon>
        <taxon>Rhodobacterales</taxon>
        <taxon>Paracoccaceae</taxon>
        <taxon>Mangrovicoccus</taxon>
    </lineage>
</organism>
<accession>A0A8J7CWD6</accession>
<dbReference type="InterPro" id="IPR008995">
    <property type="entry name" value="Mo/tungstate-bd_C_term_dom"/>
</dbReference>
<dbReference type="SUPFAM" id="SSF50331">
    <property type="entry name" value="MOP-like"/>
    <property type="match status" value="1"/>
</dbReference>
<comment type="caution">
    <text evidence="5">The sequence shown here is derived from an EMBL/GenBank/DDBJ whole genome shotgun (WGS) entry which is preliminary data.</text>
</comment>
<dbReference type="PANTHER" id="PTHR42781:SF4">
    <property type="entry name" value="SPERMIDINE_PUTRESCINE IMPORT ATP-BINDING PROTEIN POTA"/>
    <property type="match status" value="1"/>
</dbReference>
<keyword evidence="6" id="KW-1185">Reference proteome</keyword>
<dbReference type="FunFam" id="3.40.50.300:FF:000425">
    <property type="entry name" value="Probable ABC transporter, ATP-binding subunit"/>
    <property type="match status" value="1"/>
</dbReference>
<dbReference type="GO" id="GO:0043190">
    <property type="term" value="C:ATP-binding cassette (ABC) transporter complex"/>
    <property type="evidence" value="ECO:0007669"/>
    <property type="project" value="InterPro"/>
</dbReference>
<dbReference type="InterPro" id="IPR013611">
    <property type="entry name" value="Transp-assoc_OB_typ2"/>
</dbReference>
<proteinExistence type="predicted"/>
<dbReference type="PROSITE" id="PS00211">
    <property type="entry name" value="ABC_TRANSPORTER_1"/>
    <property type="match status" value="1"/>
</dbReference>
<dbReference type="InterPro" id="IPR003593">
    <property type="entry name" value="AAA+_ATPase"/>
</dbReference>
<dbReference type="Gene3D" id="3.40.50.300">
    <property type="entry name" value="P-loop containing nucleotide triphosphate hydrolases"/>
    <property type="match status" value="1"/>
</dbReference>
<protein>
    <submittedName>
        <fullName evidence="5">ABC transporter ATP-binding protein</fullName>
    </submittedName>
</protein>